<feature type="binding site" evidence="4">
    <location>
        <position position="203"/>
    </location>
    <ligand>
        <name>a divalent metal cation</name>
        <dbReference type="ChEBI" id="CHEBI:60240"/>
        <label>1</label>
    </ligand>
</feature>
<dbReference type="SUPFAM" id="SSF51556">
    <property type="entry name" value="Metallo-dependent hydrolases"/>
    <property type="match status" value="1"/>
</dbReference>
<dbReference type="PIRSF" id="PIRSF005902">
    <property type="entry name" value="DNase_TatD"/>
    <property type="match status" value="1"/>
</dbReference>
<dbReference type="PANTHER" id="PTHR46124:SF3">
    <property type="entry name" value="HYDROLASE"/>
    <property type="match status" value="1"/>
</dbReference>
<dbReference type="PANTHER" id="PTHR46124">
    <property type="entry name" value="D-AMINOACYL-TRNA DEACYLASE"/>
    <property type="match status" value="1"/>
</dbReference>
<evidence type="ECO:0000313" key="6">
    <source>
        <dbReference type="Proteomes" id="UP000298325"/>
    </source>
</evidence>
<dbReference type="Proteomes" id="UP000298325">
    <property type="component" value="Unassembled WGS sequence"/>
</dbReference>
<sequence>MRLIDAHCHFDFPCFDGQRGQVLEQARSAGMSHLVIPGVRRADWGRVSRVASEYEGLYYCLGIHPWFIGEHTSDDLRALELAFQTRPDRCVALGECGLDRLSGDLADQYPWFEAQVDIAADAHLPLVVHSVRTHDQVAEVLRRKQFAGRVLVHGFSGSYQQASRLVDLGCFIGVGGVVTQDRANKTRDTLARLPVDSLILETDAPDMAPQGVEPGKNSPAYLGRILSALADVRKADQESLGRALLCNVQRFYGWDEMLPSER</sequence>
<keyword evidence="6" id="KW-1185">Reference proteome</keyword>
<dbReference type="CDD" id="cd01310">
    <property type="entry name" value="TatD_DNAse"/>
    <property type="match status" value="1"/>
</dbReference>
<evidence type="ECO:0000256" key="4">
    <source>
        <dbReference type="PIRSR" id="PIRSR005902-1"/>
    </source>
</evidence>
<evidence type="ECO:0000313" key="5">
    <source>
        <dbReference type="EMBL" id="TGN38128.1"/>
    </source>
</evidence>
<reference evidence="5 6" key="1">
    <citation type="submission" date="2019-04" db="EMBL/GenBank/DDBJ databases">
        <authorList>
            <person name="Park S."/>
            <person name="Yoon J.-H."/>
        </authorList>
    </citation>
    <scope>NUCLEOTIDE SEQUENCE [LARGE SCALE GENOMIC DNA]</scope>
    <source>
        <strain evidence="5 6">HJM-18</strain>
    </source>
</reference>
<name>A0A4Z1BML6_9GAMM</name>
<feature type="binding site" evidence="4">
    <location>
        <position position="95"/>
    </location>
    <ligand>
        <name>a divalent metal cation</name>
        <dbReference type="ChEBI" id="CHEBI:60240"/>
        <label>1</label>
    </ligand>
</feature>
<dbReference type="InterPro" id="IPR032466">
    <property type="entry name" value="Metal_Hydrolase"/>
</dbReference>
<dbReference type="OrthoDB" id="9810005at2"/>
<dbReference type="RefSeq" id="WP_135804508.1">
    <property type="nucleotide sequence ID" value="NZ_SRPF01000007.1"/>
</dbReference>
<dbReference type="PROSITE" id="PS01091">
    <property type="entry name" value="TATD_3"/>
    <property type="match status" value="1"/>
</dbReference>
<feature type="binding site" evidence="4">
    <location>
        <position position="7"/>
    </location>
    <ligand>
        <name>a divalent metal cation</name>
        <dbReference type="ChEBI" id="CHEBI:60240"/>
        <label>1</label>
    </ligand>
</feature>
<dbReference type="InterPro" id="IPR018228">
    <property type="entry name" value="DNase_TatD-rel_CS"/>
</dbReference>
<dbReference type="PROSITE" id="PS01137">
    <property type="entry name" value="TATD_1"/>
    <property type="match status" value="1"/>
</dbReference>
<dbReference type="InterPro" id="IPR001130">
    <property type="entry name" value="TatD-like"/>
</dbReference>
<comment type="caution">
    <text evidence="5">The sequence shown here is derived from an EMBL/GenBank/DDBJ whole genome shotgun (WGS) entry which is preliminary data.</text>
</comment>
<comment type="similarity">
    <text evidence="1">Belongs to the metallo-dependent hydrolases superfamily. TatD-type hydrolase family.</text>
</comment>
<dbReference type="Pfam" id="PF01026">
    <property type="entry name" value="TatD_DNase"/>
    <property type="match status" value="1"/>
</dbReference>
<gene>
    <name evidence="5" type="ORF">E5Q11_16260</name>
</gene>
<feature type="binding site" evidence="4">
    <location>
        <position position="9"/>
    </location>
    <ligand>
        <name>a divalent metal cation</name>
        <dbReference type="ChEBI" id="CHEBI:60240"/>
        <label>1</label>
    </ligand>
</feature>
<dbReference type="GO" id="GO:0016788">
    <property type="term" value="F:hydrolase activity, acting on ester bonds"/>
    <property type="evidence" value="ECO:0007669"/>
    <property type="project" value="InterPro"/>
</dbReference>
<dbReference type="GO" id="GO:0005829">
    <property type="term" value="C:cytosol"/>
    <property type="evidence" value="ECO:0007669"/>
    <property type="project" value="TreeGrafter"/>
</dbReference>
<evidence type="ECO:0000256" key="2">
    <source>
        <dbReference type="ARBA" id="ARBA00022723"/>
    </source>
</evidence>
<organism evidence="5 6">
    <name type="scientific">Marinobacter confluentis</name>
    <dbReference type="NCBI Taxonomy" id="1697557"/>
    <lineage>
        <taxon>Bacteria</taxon>
        <taxon>Pseudomonadati</taxon>
        <taxon>Pseudomonadota</taxon>
        <taxon>Gammaproteobacteria</taxon>
        <taxon>Pseudomonadales</taxon>
        <taxon>Marinobacteraceae</taxon>
        <taxon>Marinobacter</taxon>
    </lineage>
</organism>
<evidence type="ECO:0000256" key="1">
    <source>
        <dbReference type="ARBA" id="ARBA00009275"/>
    </source>
</evidence>
<keyword evidence="3" id="KW-0378">Hydrolase</keyword>
<dbReference type="Gene3D" id="3.20.20.140">
    <property type="entry name" value="Metal-dependent hydrolases"/>
    <property type="match status" value="1"/>
</dbReference>
<dbReference type="FunFam" id="3.20.20.140:FF:000005">
    <property type="entry name" value="TatD family hydrolase"/>
    <property type="match status" value="1"/>
</dbReference>
<proteinExistence type="inferred from homology"/>
<evidence type="ECO:0000256" key="3">
    <source>
        <dbReference type="ARBA" id="ARBA00022801"/>
    </source>
</evidence>
<dbReference type="EMBL" id="SRPF01000007">
    <property type="protein sequence ID" value="TGN38128.1"/>
    <property type="molecule type" value="Genomic_DNA"/>
</dbReference>
<dbReference type="GO" id="GO:0046872">
    <property type="term" value="F:metal ion binding"/>
    <property type="evidence" value="ECO:0007669"/>
    <property type="project" value="UniProtKB-KW"/>
</dbReference>
<feature type="binding site" evidence="4">
    <location>
        <position position="153"/>
    </location>
    <ligand>
        <name>a divalent metal cation</name>
        <dbReference type="ChEBI" id="CHEBI:60240"/>
        <label>2</label>
    </ligand>
</feature>
<accession>A0A4Z1BML6</accession>
<protein>
    <submittedName>
        <fullName evidence="5">TatD family deoxyribonuclease</fullName>
    </submittedName>
</protein>
<dbReference type="AlphaFoldDB" id="A0A4Z1BML6"/>
<feature type="binding site" evidence="4">
    <location>
        <position position="129"/>
    </location>
    <ligand>
        <name>a divalent metal cation</name>
        <dbReference type="ChEBI" id="CHEBI:60240"/>
        <label>2</label>
    </ligand>
</feature>
<keyword evidence="2 4" id="KW-0479">Metal-binding</keyword>